<evidence type="ECO:0000256" key="1">
    <source>
        <dbReference type="SAM" id="Phobius"/>
    </source>
</evidence>
<reference evidence="2 3" key="1">
    <citation type="submission" date="2021-01" db="EMBL/GenBank/DDBJ databases">
        <title>Actinoplanes sp. nov. LDG1-01 isolated from lichen.</title>
        <authorList>
            <person name="Saeng-In P."/>
            <person name="Phongsopitanun W."/>
            <person name="Kanchanasin P."/>
            <person name="Yuki M."/>
            <person name="Kudo T."/>
            <person name="Ohkuma M."/>
            <person name="Tanasupawat S."/>
        </authorList>
    </citation>
    <scope>NUCLEOTIDE SEQUENCE [LARGE SCALE GENOMIC DNA]</scope>
    <source>
        <strain evidence="2 3">LDG1-01</strain>
    </source>
</reference>
<gene>
    <name evidence="2" type="ORF">JKJ07_14585</name>
</gene>
<accession>A0ABS1VLL3</accession>
<keyword evidence="1" id="KW-1133">Transmembrane helix</keyword>
<name>A0ABS1VLL3_9ACTN</name>
<feature type="transmembrane region" description="Helical" evidence="1">
    <location>
        <begin position="68"/>
        <end position="89"/>
    </location>
</feature>
<comment type="caution">
    <text evidence="2">The sequence shown here is derived from an EMBL/GenBank/DDBJ whole genome shotgun (WGS) entry which is preliminary data.</text>
</comment>
<dbReference type="RefSeq" id="WP_202992037.1">
    <property type="nucleotide sequence ID" value="NZ_JAENHO010000004.1"/>
</dbReference>
<organism evidence="2 3">
    <name type="scientific">Paractinoplanes lichenicola</name>
    <dbReference type="NCBI Taxonomy" id="2802976"/>
    <lineage>
        <taxon>Bacteria</taxon>
        <taxon>Bacillati</taxon>
        <taxon>Actinomycetota</taxon>
        <taxon>Actinomycetes</taxon>
        <taxon>Micromonosporales</taxon>
        <taxon>Micromonosporaceae</taxon>
        <taxon>Paractinoplanes</taxon>
    </lineage>
</organism>
<keyword evidence="1" id="KW-0812">Transmembrane</keyword>
<proteinExistence type="predicted"/>
<feature type="transmembrane region" description="Helical" evidence="1">
    <location>
        <begin position="101"/>
        <end position="122"/>
    </location>
</feature>
<dbReference type="EMBL" id="JAENHO010000004">
    <property type="protein sequence ID" value="MBL7255529.1"/>
    <property type="molecule type" value="Genomic_DNA"/>
</dbReference>
<protein>
    <submittedName>
        <fullName evidence="2">Uncharacterized protein</fullName>
    </submittedName>
</protein>
<dbReference type="Proteomes" id="UP000598996">
    <property type="component" value="Unassembled WGS sequence"/>
</dbReference>
<sequence>MNLRLLTGGAAIVFSAVYLLSDLIELAQGGFSGMQLGLTYAAEAAIPLFVLGLYALQRPRIGRLGLAGAVGYAYTYVFFTGTVLYAIVAGVPDWPALSERLGAWTGVHSVLMIAAGIAFGVAVARAGQWPPWTGWTLVAGMLLYAVSPTLPDVMSIGAATVRDLAFASMGWAALKSGHHGDRPAAAAHQLRAQ</sequence>
<keyword evidence="1" id="KW-0472">Membrane</keyword>
<feature type="transmembrane region" description="Helical" evidence="1">
    <location>
        <begin position="37"/>
        <end position="56"/>
    </location>
</feature>
<evidence type="ECO:0000313" key="3">
    <source>
        <dbReference type="Proteomes" id="UP000598996"/>
    </source>
</evidence>
<keyword evidence="3" id="KW-1185">Reference proteome</keyword>
<evidence type="ECO:0000313" key="2">
    <source>
        <dbReference type="EMBL" id="MBL7255529.1"/>
    </source>
</evidence>